<keyword evidence="4" id="KW-1185">Reference proteome</keyword>
<protein>
    <submittedName>
        <fullName evidence="3">5,6,7,8-tetrahydromethanopterin hydro-lyase</fullName>
        <ecNumber evidence="3">4.2.1.147</ecNumber>
    </submittedName>
</protein>
<dbReference type="EMBL" id="QWLB01000015">
    <property type="protein sequence ID" value="RIH92715.1"/>
    <property type="molecule type" value="Genomic_DNA"/>
</dbReference>
<reference evidence="3 4" key="1">
    <citation type="submission" date="2018-08" db="EMBL/GenBank/DDBJ databases">
        <title>Meiothermus granaticius genome AF-68 sequencing project.</title>
        <authorList>
            <person name="Da Costa M.S."/>
            <person name="Albuquerque L."/>
            <person name="Raposo P."/>
            <person name="Froufe H.J.C."/>
            <person name="Barroso C.S."/>
            <person name="Egas C."/>
        </authorList>
    </citation>
    <scope>NUCLEOTIDE SEQUENCE [LARGE SCALE GENOMIC DNA]</scope>
    <source>
        <strain evidence="3 4">AF-68</strain>
    </source>
</reference>
<evidence type="ECO:0000259" key="2">
    <source>
        <dbReference type="Pfam" id="PF08714"/>
    </source>
</evidence>
<gene>
    <name evidence="3" type="primary">fae</name>
    <name evidence="3" type="ORF">Mgrana_01377</name>
</gene>
<dbReference type="InterPro" id="IPR037075">
    <property type="entry name" value="HCHO-activating_enzyme_sf"/>
</dbReference>
<dbReference type="SUPFAM" id="SSF54211">
    <property type="entry name" value="Ribosomal protein S5 domain 2-like"/>
    <property type="match status" value="1"/>
</dbReference>
<comment type="caution">
    <text evidence="3">The sequence shown here is derived from an EMBL/GenBank/DDBJ whole genome shotgun (WGS) entry which is preliminary data.</text>
</comment>
<dbReference type="Proteomes" id="UP000266178">
    <property type="component" value="Unassembled WGS sequence"/>
</dbReference>
<dbReference type="Gene3D" id="3.30.230.60">
    <property type="entry name" value="Formaldehyde-activating enzyme"/>
    <property type="match status" value="1"/>
</dbReference>
<evidence type="ECO:0000256" key="1">
    <source>
        <dbReference type="ARBA" id="ARBA00023239"/>
    </source>
</evidence>
<dbReference type="GO" id="GO:0016051">
    <property type="term" value="P:carbohydrate biosynthetic process"/>
    <property type="evidence" value="ECO:0007669"/>
    <property type="project" value="InterPro"/>
</dbReference>
<dbReference type="InterPro" id="IPR014826">
    <property type="entry name" value="HCHO-activating_enzyme"/>
</dbReference>
<dbReference type="NCBIfam" id="TIGR03126">
    <property type="entry name" value="one_C_fae"/>
    <property type="match status" value="1"/>
</dbReference>
<sequence>MYIGEAFVGSGPNAAHLNVVLGPRNGPVGTAWATALSSPSAGHVPFMVVLQPGVPVKPATVFINKAALSGETHETMTWGPAQAGVARGIQECLLEGVLPVEAENEWCVLAAVWVNPSANQADEVFANNYKAAKDAVINALGLLPLLSDVREAASRVHNPFYTPKD</sequence>
<keyword evidence="1 3" id="KW-0456">Lyase</keyword>
<evidence type="ECO:0000313" key="3">
    <source>
        <dbReference type="EMBL" id="RIH92715.1"/>
    </source>
</evidence>
<name>A0A399FAH6_9DEIN</name>
<organism evidence="3 4">
    <name type="scientific">Meiothermus granaticius NBRC 107808</name>
    <dbReference type="NCBI Taxonomy" id="1227551"/>
    <lineage>
        <taxon>Bacteria</taxon>
        <taxon>Thermotogati</taxon>
        <taxon>Deinococcota</taxon>
        <taxon>Deinococci</taxon>
        <taxon>Thermales</taxon>
        <taxon>Thermaceae</taxon>
        <taxon>Meiothermus</taxon>
    </lineage>
</organism>
<accession>A0A399FAH6</accession>
<dbReference type="InterPro" id="IPR020568">
    <property type="entry name" value="Ribosomal_Su5_D2-typ_SF"/>
</dbReference>
<dbReference type="Pfam" id="PF08714">
    <property type="entry name" value="Fae"/>
    <property type="match status" value="1"/>
</dbReference>
<dbReference type="GO" id="GO:0016840">
    <property type="term" value="F:carbon-nitrogen lyase activity"/>
    <property type="evidence" value="ECO:0007669"/>
    <property type="project" value="InterPro"/>
</dbReference>
<dbReference type="EC" id="4.2.1.147" evidence="3"/>
<evidence type="ECO:0000313" key="4">
    <source>
        <dbReference type="Proteomes" id="UP000266178"/>
    </source>
</evidence>
<dbReference type="AlphaFoldDB" id="A0A399FAH6"/>
<feature type="domain" description="Formaldehyde-activating enzyme" evidence="2">
    <location>
        <begin position="3"/>
        <end position="160"/>
    </location>
</feature>
<proteinExistence type="predicted"/>